<name>A0AA90NLX6_9GAMM</name>
<dbReference type="GO" id="GO:0008713">
    <property type="term" value="F:ADP-heptose-lipopolysaccharide heptosyltransferase activity"/>
    <property type="evidence" value="ECO:0007669"/>
    <property type="project" value="TreeGrafter"/>
</dbReference>
<accession>A0AA90NLX6</accession>
<dbReference type="InterPro" id="IPR051199">
    <property type="entry name" value="LPS_LOS_Heptosyltrfase"/>
</dbReference>
<dbReference type="PANTHER" id="PTHR30160:SF1">
    <property type="entry name" value="LIPOPOLYSACCHARIDE 1,2-N-ACETYLGLUCOSAMINETRANSFERASE-RELATED"/>
    <property type="match status" value="1"/>
</dbReference>
<evidence type="ECO:0000313" key="3">
    <source>
        <dbReference type="EMBL" id="MDP0589524.1"/>
    </source>
</evidence>
<protein>
    <submittedName>
        <fullName evidence="3">Glycosyltransferase family 9 protein</fullName>
        <ecNumber evidence="3">2.4.-.-</ecNumber>
    </submittedName>
</protein>
<evidence type="ECO:0000256" key="1">
    <source>
        <dbReference type="ARBA" id="ARBA00022676"/>
    </source>
</evidence>
<dbReference type="EMBL" id="JASXSV010000015">
    <property type="protein sequence ID" value="MDP0589524.1"/>
    <property type="molecule type" value="Genomic_DNA"/>
</dbReference>
<keyword evidence="2 3" id="KW-0808">Transferase</keyword>
<sequence length="408" mass="45907">MKVDTMRTIDRYIGIPLCFIISSFFKLKETLFRPKAKKPKKVLFIELSEMGSAILVDPAMRWLKAQGCELYFVIFKDNATSLNLLNTIPPENIYTIRPNNLATLTIDVLKFLLWCRRKNLDTVIDLELFSRITSILSRTSGAVNRIGFDSVHEEGLYRGKYLTHPVMYNPHIHISKNFMILVKASLSTGGQPYQRIRINEADISLARAEVTKESQQEVINKIRALHPDYNPGKQRLMLVNPNASDLLPQRRWMTDRFAEVIAKVLADYADILVIITGTSAEREAAEKLRTLVDHEHCYNSAGLFLFRELVPLYSLSSLMLSNDSGPPHFASVTALPTFVIFGPETPKLYGSLGNSTHIYAGLACSPCVSAGNHRKTSCTDNQCLKAIYPADILKAIKPTLDRLITKTS</sequence>
<evidence type="ECO:0000313" key="4">
    <source>
        <dbReference type="Proteomes" id="UP001178148"/>
    </source>
</evidence>
<dbReference type="SUPFAM" id="SSF53756">
    <property type="entry name" value="UDP-Glycosyltransferase/glycogen phosphorylase"/>
    <property type="match status" value="1"/>
</dbReference>
<comment type="caution">
    <text evidence="3">The sequence shown here is derived from an EMBL/GenBank/DDBJ whole genome shotgun (WGS) entry which is preliminary data.</text>
</comment>
<dbReference type="Gene3D" id="3.40.50.2000">
    <property type="entry name" value="Glycogen Phosphorylase B"/>
    <property type="match status" value="2"/>
</dbReference>
<dbReference type="PANTHER" id="PTHR30160">
    <property type="entry name" value="TETRAACYLDISACCHARIDE 4'-KINASE-RELATED"/>
    <property type="match status" value="1"/>
</dbReference>
<reference evidence="3 4" key="1">
    <citation type="journal article" date="2023" name="bioRxiv">
        <title>An intranuclear bacterial parasite of deep-sea mussels expresses apoptosis inhibitors acquired from its host.</title>
        <authorList>
            <person name="Gonzalez Porras M.A."/>
            <person name="Assie A."/>
            <person name="Tietjen M."/>
            <person name="Violette M."/>
            <person name="Kleiner M."/>
            <person name="Gruber-Vodicka H."/>
            <person name="Dubilier N."/>
            <person name="Leisch N."/>
        </authorList>
    </citation>
    <scope>NUCLEOTIDE SEQUENCE [LARGE SCALE GENOMIC DNA]</scope>
    <source>
        <strain evidence="3">IAP13</strain>
    </source>
</reference>
<gene>
    <name evidence="3" type="ORF">QS748_10180</name>
</gene>
<dbReference type="AlphaFoldDB" id="A0AA90NLX6"/>
<dbReference type="Pfam" id="PF01075">
    <property type="entry name" value="Glyco_transf_9"/>
    <property type="match status" value="1"/>
</dbReference>
<dbReference type="GO" id="GO:0005829">
    <property type="term" value="C:cytosol"/>
    <property type="evidence" value="ECO:0007669"/>
    <property type="project" value="TreeGrafter"/>
</dbReference>
<organism evidence="3 4">
    <name type="scientific">Candidatus Endonucleibacter bathymodioli</name>
    <dbReference type="NCBI Taxonomy" id="539814"/>
    <lineage>
        <taxon>Bacteria</taxon>
        <taxon>Pseudomonadati</taxon>
        <taxon>Pseudomonadota</taxon>
        <taxon>Gammaproteobacteria</taxon>
        <taxon>Oceanospirillales</taxon>
        <taxon>Endozoicomonadaceae</taxon>
        <taxon>Candidatus Endonucleibacter</taxon>
    </lineage>
</organism>
<dbReference type="EC" id="2.4.-.-" evidence="3"/>
<keyword evidence="1 3" id="KW-0328">Glycosyltransferase</keyword>
<dbReference type="Proteomes" id="UP001178148">
    <property type="component" value="Unassembled WGS sequence"/>
</dbReference>
<dbReference type="CDD" id="cd03789">
    <property type="entry name" value="GT9_LPS_heptosyltransferase"/>
    <property type="match status" value="1"/>
</dbReference>
<dbReference type="GO" id="GO:0009244">
    <property type="term" value="P:lipopolysaccharide core region biosynthetic process"/>
    <property type="evidence" value="ECO:0007669"/>
    <property type="project" value="TreeGrafter"/>
</dbReference>
<keyword evidence="4" id="KW-1185">Reference proteome</keyword>
<evidence type="ECO:0000256" key="2">
    <source>
        <dbReference type="ARBA" id="ARBA00022679"/>
    </source>
</evidence>
<dbReference type="InterPro" id="IPR002201">
    <property type="entry name" value="Glyco_trans_9"/>
</dbReference>
<proteinExistence type="predicted"/>